<organism evidence="1 2">
    <name type="scientific">Amanita muscaria (strain Koide BX008)</name>
    <dbReference type="NCBI Taxonomy" id="946122"/>
    <lineage>
        <taxon>Eukaryota</taxon>
        <taxon>Fungi</taxon>
        <taxon>Dikarya</taxon>
        <taxon>Basidiomycota</taxon>
        <taxon>Agaricomycotina</taxon>
        <taxon>Agaricomycetes</taxon>
        <taxon>Agaricomycetidae</taxon>
        <taxon>Agaricales</taxon>
        <taxon>Pluteineae</taxon>
        <taxon>Amanitaceae</taxon>
        <taxon>Amanita</taxon>
    </lineage>
</organism>
<dbReference type="EMBL" id="KN818284">
    <property type="protein sequence ID" value="KIL61483.1"/>
    <property type="molecule type" value="Genomic_DNA"/>
</dbReference>
<dbReference type="AlphaFoldDB" id="A0A0C2WYK8"/>
<reference evidence="1 2" key="1">
    <citation type="submission" date="2014-04" db="EMBL/GenBank/DDBJ databases">
        <title>Evolutionary Origins and Diversification of the Mycorrhizal Mutualists.</title>
        <authorList>
            <consortium name="DOE Joint Genome Institute"/>
            <consortium name="Mycorrhizal Genomics Consortium"/>
            <person name="Kohler A."/>
            <person name="Kuo A."/>
            <person name="Nagy L.G."/>
            <person name="Floudas D."/>
            <person name="Copeland A."/>
            <person name="Barry K.W."/>
            <person name="Cichocki N."/>
            <person name="Veneault-Fourrey C."/>
            <person name="LaButti K."/>
            <person name="Lindquist E.A."/>
            <person name="Lipzen A."/>
            <person name="Lundell T."/>
            <person name="Morin E."/>
            <person name="Murat C."/>
            <person name="Riley R."/>
            <person name="Ohm R."/>
            <person name="Sun H."/>
            <person name="Tunlid A."/>
            <person name="Henrissat B."/>
            <person name="Grigoriev I.V."/>
            <person name="Hibbett D.S."/>
            <person name="Martin F."/>
        </authorList>
    </citation>
    <scope>NUCLEOTIDE SEQUENCE [LARGE SCALE GENOMIC DNA]</scope>
    <source>
        <strain evidence="1 2">Koide BX008</strain>
    </source>
</reference>
<keyword evidence="2" id="KW-1185">Reference proteome</keyword>
<evidence type="ECO:0000313" key="2">
    <source>
        <dbReference type="Proteomes" id="UP000054549"/>
    </source>
</evidence>
<dbReference type="InParanoid" id="A0A0C2WYK8"/>
<dbReference type="HOGENOM" id="CLU_979933_0_0_1"/>
<evidence type="ECO:0008006" key="3">
    <source>
        <dbReference type="Google" id="ProtNLM"/>
    </source>
</evidence>
<dbReference type="OrthoDB" id="2788229at2759"/>
<protein>
    <recommendedName>
        <fullName evidence="3">F-box domain-containing protein</fullName>
    </recommendedName>
</protein>
<evidence type="ECO:0000313" key="1">
    <source>
        <dbReference type="EMBL" id="KIL61483.1"/>
    </source>
</evidence>
<proteinExistence type="predicted"/>
<sequence>MIVPLEVIEQMIDALYNDRATLLSLSLVCHQTLPRSRRHLFSTLDLGDNDAHFEKFLNIVDVPWTSFTRAVKRIRLRGLFNSSRYKHHTECDISRIAKNLHSVGSVWLMPSYAWTIGWESIPSYVLELIFRLDIRDLQFYSITFDKPQHVVDLFNRLQQTPAVENLVIYNFKSGKIPDLNDLSMFRRPFRFSLLDSCSLQMWQHIWEPFILTNIRVESFHVRSLSSSEGHQVVSLSEFLRSVGPSIQRLRFDISDLFNVLGMGSHLLCGYFWNSHNTRGKMALP</sequence>
<gene>
    <name evidence="1" type="ORF">M378DRAFT_856986</name>
</gene>
<dbReference type="Proteomes" id="UP000054549">
    <property type="component" value="Unassembled WGS sequence"/>
</dbReference>
<name>A0A0C2WYK8_AMAMK</name>
<accession>A0A0C2WYK8</accession>